<evidence type="ECO:0000313" key="1">
    <source>
        <dbReference type="EMBL" id="CAK7927194.1"/>
    </source>
</evidence>
<evidence type="ECO:0008006" key="3">
    <source>
        <dbReference type="Google" id="ProtNLM"/>
    </source>
</evidence>
<dbReference type="AlphaFoldDB" id="A0AAV1U1M8"/>
<protein>
    <recommendedName>
        <fullName evidence="3">Polyketide synthase</fullName>
    </recommendedName>
</protein>
<organism evidence="1 2">
    <name type="scientific">Peronospora matthiolae</name>
    <dbReference type="NCBI Taxonomy" id="2874970"/>
    <lineage>
        <taxon>Eukaryota</taxon>
        <taxon>Sar</taxon>
        <taxon>Stramenopiles</taxon>
        <taxon>Oomycota</taxon>
        <taxon>Peronosporomycetes</taxon>
        <taxon>Peronosporales</taxon>
        <taxon>Peronosporaceae</taxon>
        <taxon>Peronospora</taxon>
    </lineage>
</organism>
<name>A0AAV1U1M8_9STRA</name>
<accession>A0AAV1U1M8</accession>
<reference evidence="1" key="1">
    <citation type="submission" date="2024-01" db="EMBL/GenBank/DDBJ databases">
        <authorList>
            <person name="Webb A."/>
        </authorList>
    </citation>
    <scope>NUCLEOTIDE SEQUENCE</scope>
    <source>
        <strain evidence="1">Pm1</strain>
    </source>
</reference>
<gene>
    <name evidence="1" type="ORF">PM001_LOCUS12344</name>
</gene>
<proteinExistence type="predicted"/>
<dbReference type="EMBL" id="CAKLBY020000109">
    <property type="protein sequence ID" value="CAK7927194.1"/>
    <property type="molecule type" value="Genomic_DNA"/>
</dbReference>
<evidence type="ECO:0000313" key="2">
    <source>
        <dbReference type="Proteomes" id="UP001162060"/>
    </source>
</evidence>
<dbReference type="Proteomes" id="UP001162060">
    <property type="component" value="Unassembled WGS sequence"/>
</dbReference>
<comment type="caution">
    <text evidence="1">The sequence shown here is derived from an EMBL/GenBank/DDBJ whole genome shotgun (WGS) entry which is preliminary data.</text>
</comment>
<sequence length="113" mass="12021">MMRALGACRDFSSDINLVASESNVRDADVSIQPIFGCRTSDIPQAWLATLVSHPSPVVVRGSSPEVMALLVAWLLVLDMIADALLELSCRPIDTPALRPPGVAAGQFALDTAF</sequence>